<reference evidence="8" key="1">
    <citation type="journal article" date="2022" name="G3 (Bethesda)">
        <title>High quality genome of the basidiomycete yeast Dioszegia hungarica PDD-24b-2 isolated from cloud water.</title>
        <authorList>
            <person name="Jarrige D."/>
            <person name="Haridas S."/>
            <person name="Bleykasten-Grosshans C."/>
            <person name="Joly M."/>
            <person name="Nadalig T."/>
            <person name="Sancelme M."/>
            <person name="Vuilleumier S."/>
            <person name="Grigoriev I.V."/>
            <person name="Amato P."/>
            <person name="Bringel F."/>
        </authorList>
    </citation>
    <scope>NUCLEOTIDE SEQUENCE</scope>
    <source>
        <strain evidence="8">PDD-24b-2</strain>
    </source>
</reference>
<dbReference type="AlphaFoldDB" id="A0AA38LX86"/>
<feature type="region of interest" description="Disordered" evidence="4">
    <location>
        <begin position="1"/>
        <end position="42"/>
    </location>
</feature>
<dbReference type="InterPro" id="IPR000994">
    <property type="entry name" value="Pept_M24"/>
</dbReference>
<evidence type="ECO:0000259" key="6">
    <source>
        <dbReference type="Pfam" id="PF01321"/>
    </source>
</evidence>
<dbReference type="InterPro" id="IPR050422">
    <property type="entry name" value="X-Pro_aminopeptidase_P"/>
</dbReference>
<accession>A0AA38LX86</accession>
<comment type="caution">
    <text evidence="8">The sequence shown here is derived from an EMBL/GenBank/DDBJ whole genome shotgun (WGS) entry which is preliminary data.</text>
</comment>
<dbReference type="SUPFAM" id="SSF53092">
    <property type="entry name" value="Creatinase/prolidase N-terminal domain"/>
    <property type="match status" value="1"/>
</dbReference>
<evidence type="ECO:0000313" key="8">
    <source>
        <dbReference type="EMBL" id="KAI9637649.1"/>
    </source>
</evidence>
<dbReference type="PANTHER" id="PTHR43763">
    <property type="entry name" value="XAA-PRO AMINOPEPTIDASE 1"/>
    <property type="match status" value="1"/>
</dbReference>
<dbReference type="SUPFAM" id="SSF55920">
    <property type="entry name" value="Creatinase/aminopeptidase"/>
    <property type="match status" value="1"/>
</dbReference>
<evidence type="ECO:0000256" key="1">
    <source>
        <dbReference type="ARBA" id="ARBA00001936"/>
    </source>
</evidence>
<evidence type="ECO:0000313" key="9">
    <source>
        <dbReference type="Proteomes" id="UP001164286"/>
    </source>
</evidence>
<comment type="similarity">
    <text evidence="2">Belongs to the peptidase M24B family.</text>
</comment>
<dbReference type="Pfam" id="PF00557">
    <property type="entry name" value="Peptidase_M24"/>
    <property type="match status" value="1"/>
</dbReference>
<evidence type="ECO:0000256" key="3">
    <source>
        <dbReference type="ARBA" id="ARBA00023211"/>
    </source>
</evidence>
<dbReference type="Pfam" id="PF01321">
    <property type="entry name" value="Creatinase_N"/>
    <property type="match status" value="1"/>
</dbReference>
<dbReference type="InterPro" id="IPR032416">
    <property type="entry name" value="Peptidase_M24_C"/>
</dbReference>
<evidence type="ECO:0000256" key="2">
    <source>
        <dbReference type="ARBA" id="ARBA00008766"/>
    </source>
</evidence>
<dbReference type="PANTHER" id="PTHR43763:SF17">
    <property type="entry name" value="AMINOPEPTIDASE P, CYTOPLASMIC-RELATED"/>
    <property type="match status" value="1"/>
</dbReference>
<dbReference type="InterPro" id="IPR036005">
    <property type="entry name" value="Creatinase/aminopeptidase-like"/>
</dbReference>
<sequence>MRSSSNIHADSEHSLESSGSAEKQSFLPAGPSDEEMSKRLSDLRRELEDAKVDCYVVPSEDEHQSEEVAIKDKRREWISRFDGSAGTAIIPRSTSSKALLFVDSRYWLQAEQQINKEEWTVVRVGSVAGSGPASVLSGWTDWAVKDAEDGSRIGIDPRLISSASADSLLARLEDTASRLVPITCNLVDRVRTLPPQQINALKHHPVSFSGETTLSKLYRLRTILSDKVVSGREWAYVLPALPPIAWLLNMRCEGDVPFCPVGFAYVVLTREKCLVFVDEAKVVDEELKKDWKEAGVEVRKYGIEEVGKALKDIEKKVKADEKKSGMKVWTSASASWALKNVCESFQAEIIPCPVTITMAVKNATEQEGFRQAYLRDGRAMVRWIAWLEGLLLKEKREVGEWAAVQTLTRYRRQEDHFAGLAYEDISASGPNGALAHYHAKRGQDMPVGVDAPYVVDSGAQYLDGTIDTTRTIYFGNKPSDEIKRAYTRVLQGHMAVAQFSFPEGMDASWMNMLARAPLFEDGLEFGHGLGHGVGSYLGVHEYPVSFPHGFSFQPGHVTTVEPGYYKEGEFGIRIENLYLCKDKDPKSTEKKWYEWERMSQVPIQTSLVDWSIMSKDQIKWLNAHHTDVENALMPLLDQGDQDKEARDWLKKACKPRKIWPWTR</sequence>
<keyword evidence="9" id="KW-1185">Reference proteome</keyword>
<feature type="domain" description="Peptidase M24" evidence="5">
    <location>
        <begin position="368"/>
        <end position="581"/>
    </location>
</feature>
<organism evidence="8 9">
    <name type="scientific">Dioszegia hungarica</name>
    <dbReference type="NCBI Taxonomy" id="4972"/>
    <lineage>
        <taxon>Eukaryota</taxon>
        <taxon>Fungi</taxon>
        <taxon>Dikarya</taxon>
        <taxon>Basidiomycota</taxon>
        <taxon>Agaricomycotina</taxon>
        <taxon>Tremellomycetes</taxon>
        <taxon>Tremellales</taxon>
        <taxon>Bulleribasidiaceae</taxon>
        <taxon>Dioszegia</taxon>
    </lineage>
</organism>
<dbReference type="InterPro" id="IPR029149">
    <property type="entry name" value="Creatin/AminoP/Spt16_N"/>
</dbReference>
<gene>
    <name evidence="8" type="ORF">MKK02DRAFT_23806</name>
</gene>
<feature type="domain" description="Peptidase M24 C-terminal" evidence="7">
    <location>
        <begin position="591"/>
        <end position="655"/>
    </location>
</feature>
<keyword evidence="3" id="KW-0464">Manganese</keyword>
<dbReference type="Gene3D" id="3.90.230.10">
    <property type="entry name" value="Creatinase/methionine aminopeptidase superfamily"/>
    <property type="match status" value="1"/>
</dbReference>
<evidence type="ECO:0000259" key="7">
    <source>
        <dbReference type="Pfam" id="PF16188"/>
    </source>
</evidence>
<dbReference type="InterPro" id="IPR000587">
    <property type="entry name" value="Creatinase_N"/>
</dbReference>
<dbReference type="Proteomes" id="UP001164286">
    <property type="component" value="Unassembled WGS sequence"/>
</dbReference>
<dbReference type="Pfam" id="PF16189">
    <property type="entry name" value="Creatinase_N_2"/>
    <property type="match status" value="1"/>
</dbReference>
<proteinExistence type="inferred from homology"/>
<dbReference type="FunFam" id="3.90.230.10:FF:000009">
    <property type="entry name" value="xaa-Pro aminopeptidase 2"/>
    <property type="match status" value="1"/>
</dbReference>
<dbReference type="EMBL" id="JAKWFO010000004">
    <property type="protein sequence ID" value="KAI9637649.1"/>
    <property type="molecule type" value="Genomic_DNA"/>
</dbReference>
<comment type="cofactor">
    <cofactor evidence="1">
        <name>Mn(2+)</name>
        <dbReference type="ChEBI" id="CHEBI:29035"/>
    </cofactor>
</comment>
<dbReference type="RefSeq" id="XP_052947426.1">
    <property type="nucleotide sequence ID" value="XM_053086787.1"/>
</dbReference>
<dbReference type="GO" id="GO:0004177">
    <property type="term" value="F:aminopeptidase activity"/>
    <property type="evidence" value="ECO:0007669"/>
    <property type="project" value="UniProtKB-ARBA"/>
</dbReference>
<feature type="domain" description="Creatinase N-terminal" evidence="6">
    <location>
        <begin position="39"/>
        <end position="191"/>
    </location>
</feature>
<dbReference type="Pfam" id="PF16188">
    <property type="entry name" value="Peptidase_M24_C"/>
    <property type="match status" value="1"/>
</dbReference>
<evidence type="ECO:0000256" key="4">
    <source>
        <dbReference type="SAM" id="MobiDB-lite"/>
    </source>
</evidence>
<name>A0AA38LX86_9TREE</name>
<dbReference type="GeneID" id="77725988"/>
<protein>
    <submittedName>
        <fullName evidence="8">Peptidase M24, structural domain-containing protein</fullName>
    </submittedName>
</protein>
<dbReference type="Gene3D" id="3.40.350.10">
    <property type="entry name" value="Creatinase/prolidase N-terminal domain"/>
    <property type="match status" value="2"/>
</dbReference>
<evidence type="ECO:0000259" key="5">
    <source>
        <dbReference type="Pfam" id="PF00557"/>
    </source>
</evidence>